<feature type="compositionally biased region" description="Polar residues" evidence="6">
    <location>
        <begin position="1"/>
        <end position="15"/>
    </location>
</feature>
<dbReference type="SUPFAM" id="SSF46785">
    <property type="entry name" value="Winged helix' DNA-binding domain"/>
    <property type="match status" value="1"/>
</dbReference>
<evidence type="ECO:0000256" key="3">
    <source>
        <dbReference type="ARBA" id="ARBA00023163"/>
    </source>
</evidence>
<dbReference type="GO" id="GO:0005634">
    <property type="term" value="C:nucleus"/>
    <property type="evidence" value="ECO:0007669"/>
    <property type="project" value="UniProtKB-SubCell"/>
</dbReference>
<evidence type="ECO:0000256" key="6">
    <source>
        <dbReference type="SAM" id="MobiDB-lite"/>
    </source>
</evidence>
<comment type="subcellular location">
    <subcellularLocation>
        <location evidence="5">Nucleus</location>
    </subcellularLocation>
</comment>
<dbReference type="InterPro" id="IPR036390">
    <property type="entry name" value="WH_DNA-bd_sf"/>
</dbReference>
<dbReference type="PANTHER" id="PTHR46078:SF2">
    <property type="entry name" value="FORK-HEAD DOMAIN-CONTAINING PROTEIN"/>
    <property type="match status" value="1"/>
</dbReference>
<feature type="region of interest" description="Disordered" evidence="6">
    <location>
        <begin position="1"/>
        <end position="32"/>
    </location>
</feature>
<dbReference type="PRINTS" id="PR00053">
    <property type="entry name" value="FORKHEAD"/>
</dbReference>
<accession>A0A3N4LBG5</accession>
<dbReference type="PANTHER" id="PTHR46078">
    <property type="entry name" value="FORKHEAD BOX PROTEIN J2 FAMILY MEMBER"/>
    <property type="match status" value="1"/>
</dbReference>
<dbReference type="PROSITE" id="PS00658">
    <property type="entry name" value="FORK_HEAD_2"/>
    <property type="match status" value="1"/>
</dbReference>
<dbReference type="InterPro" id="IPR036388">
    <property type="entry name" value="WH-like_DNA-bd_sf"/>
</dbReference>
<dbReference type="InterPro" id="IPR001766">
    <property type="entry name" value="Fork_head_dom"/>
</dbReference>
<dbReference type="Gene3D" id="1.10.10.10">
    <property type="entry name" value="Winged helix-like DNA-binding domain superfamily/Winged helix DNA-binding domain"/>
    <property type="match status" value="1"/>
</dbReference>
<keyword evidence="2 5" id="KW-0238">DNA-binding</keyword>
<keyword evidence="3" id="KW-0804">Transcription</keyword>
<dbReference type="InterPro" id="IPR045912">
    <property type="entry name" value="FOXJ2/3-like"/>
</dbReference>
<dbReference type="SMART" id="SM00339">
    <property type="entry name" value="FH"/>
    <property type="match status" value="1"/>
</dbReference>
<dbReference type="STRING" id="1051890.A0A3N4LBG5"/>
<feature type="region of interest" description="Disordered" evidence="6">
    <location>
        <begin position="323"/>
        <end position="393"/>
    </location>
</feature>
<name>A0A3N4LBG5_9PEZI</name>
<feature type="compositionally biased region" description="Polar residues" evidence="6">
    <location>
        <begin position="196"/>
        <end position="209"/>
    </location>
</feature>
<feature type="domain" description="Fork-head" evidence="7">
    <location>
        <begin position="235"/>
        <end position="334"/>
    </location>
</feature>
<dbReference type="GO" id="GO:0000981">
    <property type="term" value="F:DNA-binding transcription factor activity, RNA polymerase II-specific"/>
    <property type="evidence" value="ECO:0007669"/>
    <property type="project" value="TreeGrafter"/>
</dbReference>
<dbReference type="Proteomes" id="UP000267821">
    <property type="component" value="Unassembled WGS sequence"/>
</dbReference>
<dbReference type="InterPro" id="IPR030456">
    <property type="entry name" value="TF_fork_head_CS_2"/>
</dbReference>
<sequence>MLSQYDSSESPTVSPMNLMVYPAHDSSPPPEDSNVQYMYSRTDSTFYRGDQWNDCTLTRMSIISPMLPCEDAYAQSPVHHLPIWETSVAANGPDLTYSESPKPKPVLYGHQTISRGNTPAYMTCPQLRNKDYDQDGGTASHPSPSYIIIQEEPAEGSAAYVDRVSTSQSSNCDEADAQCIDEISYRFHNDVHNTYRTNSPVQSEASNPCSPGKGIRKAGISPHVGKTADEIDVEDEEIPYAQLIYKALMSVPSRTMILGEIYRYFRENIPRFSKMRGKGWQNSIRHNLSMNGAFRKVERPLAPDGSKQRGYYWVLSREAEEEGVKSTTRFRKNSSSSRRNPDASDHKEDIPLSHRRKKTRSAAASKPSSRKSSRTPTAKSSPSRAPSPAAEFETTVHACVQVKENDPLPDMQPHGATIIEDTPLPHGPSPQLCFNSSQNFDPTIHPALYTSMWDLQPANHYYADSYSSGPNSYDENINSIFNEEFALLRRSQALQPVLSSGYSSPPQWPTLWPLR</sequence>
<reference evidence="8 9" key="1">
    <citation type="journal article" date="2018" name="Nat. Ecol. Evol.">
        <title>Pezizomycetes genomes reveal the molecular basis of ectomycorrhizal truffle lifestyle.</title>
        <authorList>
            <person name="Murat C."/>
            <person name="Payen T."/>
            <person name="Noel B."/>
            <person name="Kuo A."/>
            <person name="Morin E."/>
            <person name="Chen J."/>
            <person name="Kohler A."/>
            <person name="Krizsan K."/>
            <person name="Balestrini R."/>
            <person name="Da Silva C."/>
            <person name="Montanini B."/>
            <person name="Hainaut M."/>
            <person name="Levati E."/>
            <person name="Barry K.W."/>
            <person name="Belfiori B."/>
            <person name="Cichocki N."/>
            <person name="Clum A."/>
            <person name="Dockter R.B."/>
            <person name="Fauchery L."/>
            <person name="Guy J."/>
            <person name="Iotti M."/>
            <person name="Le Tacon F."/>
            <person name="Lindquist E.A."/>
            <person name="Lipzen A."/>
            <person name="Malagnac F."/>
            <person name="Mello A."/>
            <person name="Molinier V."/>
            <person name="Miyauchi S."/>
            <person name="Poulain J."/>
            <person name="Riccioni C."/>
            <person name="Rubini A."/>
            <person name="Sitrit Y."/>
            <person name="Splivallo R."/>
            <person name="Traeger S."/>
            <person name="Wang M."/>
            <person name="Zifcakova L."/>
            <person name="Wipf D."/>
            <person name="Zambonelli A."/>
            <person name="Paolocci F."/>
            <person name="Nowrousian M."/>
            <person name="Ottonello S."/>
            <person name="Baldrian P."/>
            <person name="Spatafora J.W."/>
            <person name="Henrissat B."/>
            <person name="Nagy L.G."/>
            <person name="Aury J.M."/>
            <person name="Wincker P."/>
            <person name="Grigoriev I.V."/>
            <person name="Bonfante P."/>
            <person name="Martin F.M."/>
        </authorList>
    </citation>
    <scope>NUCLEOTIDE SEQUENCE [LARGE SCALE GENOMIC DNA]</scope>
    <source>
        <strain evidence="8 9">ATCC MYA-4762</strain>
    </source>
</reference>
<gene>
    <name evidence="8" type="ORF">L211DRAFT_530401</name>
</gene>
<feature type="DNA-binding region" description="Fork-head" evidence="5">
    <location>
        <begin position="235"/>
        <end position="334"/>
    </location>
</feature>
<dbReference type="PROSITE" id="PS50039">
    <property type="entry name" value="FORK_HEAD_3"/>
    <property type="match status" value="1"/>
</dbReference>
<dbReference type="Pfam" id="PF00250">
    <property type="entry name" value="Forkhead"/>
    <property type="match status" value="1"/>
</dbReference>
<keyword evidence="9" id="KW-1185">Reference proteome</keyword>
<dbReference type="GO" id="GO:0000978">
    <property type="term" value="F:RNA polymerase II cis-regulatory region sequence-specific DNA binding"/>
    <property type="evidence" value="ECO:0007669"/>
    <property type="project" value="TreeGrafter"/>
</dbReference>
<dbReference type="InParanoid" id="A0A3N4LBG5"/>
<proteinExistence type="predicted"/>
<dbReference type="OrthoDB" id="5954824at2759"/>
<feature type="compositionally biased region" description="Low complexity" evidence="6">
    <location>
        <begin position="374"/>
        <end position="390"/>
    </location>
</feature>
<organism evidence="8 9">
    <name type="scientific">Terfezia boudieri ATCC MYA-4762</name>
    <dbReference type="NCBI Taxonomy" id="1051890"/>
    <lineage>
        <taxon>Eukaryota</taxon>
        <taxon>Fungi</taxon>
        <taxon>Dikarya</taxon>
        <taxon>Ascomycota</taxon>
        <taxon>Pezizomycotina</taxon>
        <taxon>Pezizomycetes</taxon>
        <taxon>Pezizales</taxon>
        <taxon>Pezizaceae</taxon>
        <taxon>Terfezia</taxon>
    </lineage>
</organism>
<evidence type="ECO:0000313" key="9">
    <source>
        <dbReference type="Proteomes" id="UP000267821"/>
    </source>
</evidence>
<evidence type="ECO:0000259" key="7">
    <source>
        <dbReference type="PROSITE" id="PS50039"/>
    </source>
</evidence>
<feature type="compositionally biased region" description="Basic and acidic residues" evidence="6">
    <location>
        <begin position="339"/>
        <end position="352"/>
    </location>
</feature>
<dbReference type="CDD" id="cd00059">
    <property type="entry name" value="FH_FOX"/>
    <property type="match status" value="1"/>
</dbReference>
<dbReference type="AlphaFoldDB" id="A0A3N4LBG5"/>
<evidence type="ECO:0000256" key="1">
    <source>
        <dbReference type="ARBA" id="ARBA00023015"/>
    </source>
</evidence>
<feature type="region of interest" description="Disordered" evidence="6">
    <location>
        <begin position="196"/>
        <end position="220"/>
    </location>
</feature>
<evidence type="ECO:0000256" key="4">
    <source>
        <dbReference type="ARBA" id="ARBA00023242"/>
    </source>
</evidence>
<keyword evidence="1" id="KW-0805">Transcription regulation</keyword>
<dbReference type="EMBL" id="ML121575">
    <property type="protein sequence ID" value="RPB20227.1"/>
    <property type="molecule type" value="Genomic_DNA"/>
</dbReference>
<protein>
    <recommendedName>
        <fullName evidence="7">Fork-head domain-containing protein</fullName>
    </recommendedName>
</protein>
<evidence type="ECO:0000313" key="8">
    <source>
        <dbReference type="EMBL" id="RPB20227.1"/>
    </source>
</evidence>
<keyword evidence="4 5" id="KW-0539">Nucleus</keyword>
<evidence type="ECO:0000256" key="5">
    <source>
        <dbReference type="PROSITE-ProRule" id="PRU00089"/>
    </source>
</evidence>
<evidence type="ECO:0000256" key="2">
    <source>
        <dbReference type="ARBA" id="ARBA00023125"/>
    </source>
</evidence>